<evidence type="ECO:0000256" key="1">
    <source>
        <dbReference type="SAM" id="MobiDB-lite"/>
    </source>
</evidence>
<gene>
    <name evidence="3" type="ORF">RM574_01655</name>
</gene>
<feature type="transmembrane region" description="Helical" evidence="2">
    <location>
        <begin position="107"/>
        <end position="130"/>
    </location>
</feature>
<reference evidence="4" key="1">
    <citation type="submission" date="2023-07" db="EMBL/GenBank/DDBJ databases">
        <title>30 novel species of actinomycetes from the DSMZ collection.</title>
        <authorList>
            <person name="Nouioui I."/>
        </authorList>
    </citation>
    <scope>NUCLEOTIDE SEQUENCE [LARGE SCALE GENOMIC DNA]</scope>
    <source>
        <strain evidence="4">DSM 41982</strain>
    </source>
</reference>
<dbReference type="PRINTS" id="PR01217">
    <property type="entry name" value="PRICHEXTENSN"/>
</dbReference>
<feature type="region of interest" description="Disordered" evidence="1">
    <location>
        <begin position="1"/>
        <end position="24"/>
    </location>
</feature>
<keyword evidence="2" id="KW-1133">Transmembrane helix</keyword>
<evidence type="ECO:0008006" key="5">
    <source>
        <dbReference type="Google" id="ProtNLM"/>
    </source>
</evidence>
<accession>A0ABD5DYF3</accession>
<comment type="caution">
    <text evidence="3">The sequence shown here is derived from an EMBL/GenBank/DDBJ whole genome shotgun (WGS) entry which is preliminary data.</text>
</comment>
<organism evidence="3 4">
    <name type="scientific">Streptomyces evansiae</name>
    <dbReference type="NCBI Taxonomy" id="3075535"/>
    <lineage>
        <taxon>Bacteria</taxon>
        <taxon>Bacillati</taxon>
        <taxon>Actinomycetota</taxon>
        <taxon>Actinomycetes</taxon>
        <taxon>Kitasatosporales</taxon>
        <taxon>Streptomycetaceae</taxon>
        <taxon>Streptomyces</taxon>
    </lineage>
</organism>
<name>A0ABD5DYF3_9ACTN</name>
<dbReference type="RefSeq" id="WP_311676534.1">
    <property type="nucleotide sequence ID" value="NZ_JAVRER010000002.1"/>
</dbReference>
<feature type="compositionally biased region" description="Pro residues" evidence="1">
    <location>
        <begin position="315"/>
        <end position="343"/>
    </location>
</feature>
<evidence type="ECO:0000313" key="3">
    <source>
        <dbReference type="EMBL" id="MDT0414183.1"/>
    </source>
</evidence>
<evidence type="ECO:0000313" key="4">
    <source>
        <dbReference type="Proteomes" id="UP001183607"/>
    </source>
</evidence>
<keyword evidence="2" id="KW-0812">Transmembrane</keyword>
<proteinExistence type="predicted"/>
<sequence>MAQESGSRRMGAAPPGGRPARTERALARTARAALLAERPYESLDPRARTEARRVEAALGTLTRPGGPSGPPEPPAELLAVFRAGAARDARGAEAPAGTRFGARRARLLAAGVLSLGMVGGVAVAGGTGALTSFPSFPRTVQPRDPGPAPDDSGTPEGAVPGATSSPDPARELLAPSGQPSGVSPSPSLSGTRSGPAATGTAASGTANACRAHLRGHVVRATERRLAALAGGTGRIEAYCASLLRGGTHVPGPSLPVPAPAAPSLTLPGLPGLPTTYPTYGFEEPTGSPSPSPTPSATEEPDGSGTPTWGPHETSPAPPTDAPSPPPDSPEAPAPADSPAPSAPPTGDLRDQP</sequence>
<feature type="region of interest" description="Disordered" evidence="1">
    <location>
        <begin position="133"/>
        <end position="203"/>
    </location>
</feature>
<evidence type="ECO:0000256" key="2">
    <source>
        <dbReference type="SAM" id="Phobius"/>
    </source>
</evidence>
<protein>
    <recommendedName>
        <fullName evidence="5">Extensin</fullName>
    </recommendedName>
</protein>
<dbReference type="AlphaFoldDB" id="A0ABD5DYF3"/>
<dbReference type="Proteomes" id="UP001183607">
    <property type="component" value="Unassembled WGS sequence"/>
</dbReference>
<keyword evidence="2" id="KW-0472">Membrane</keyword>
<feature type="compositionally biased region" description="Low complexity" evidence="1">
    <location>
        <begin position="261"/>
        <end position="286"/>
    </location>
</feature>
<feature type="region of interest" description="Disordered" evidence="1">
    <location>
        <begin position="254"/>
        <end position="352"/>
    </location>
</feature>
<dbReference type="EMBL" id="JAVRER010000002">
    <property type="protein sequence ID" value="MDT0414183.1"/>
    <property type="molecule type" value="Genomic_DNA"/>
</dbReference>
<feature type="compositionally biased region" description="Low complexity" evidence="1">
    <location>
        <begin position="175"/>
        <end position="203"/>
    </location>
</feature>